<reference evidence="5 6" key="2">
    <citation type="journal article" date="2010" name="BMC Genomics">
        <title>The genome of Geobacter bemidjiensis, exemplar for the subsurface clade of Geobacter species that predominate in Fe(III)-reducing subsurface environments.</title>
        <authorList>
            <person name="Aklujkar M."/>
            <person name="Young N.D."/>
            <person name="Holmes D."/>
            <person name="Chavan M."/>
            <person name="Risso C."/>
            <person name="Kiss H.E."/>
            <person name="Han C.S."/>
            <person name="Land M.L."/>
            <person name="Lovley D.R."/>
        </authorList>
    </citation>
    <scope>NUCLEOTIDE SEQUENCE [LARGE SCALE GENOMIC DNA]</scope>
    <source>
        <strain evidence="6">ATCC BAA-1014 / DSM 16622 / JCM 12645 / Bem</strain>
    </source>
</reference>
<keyword evidence="3" id="KW-0411">Iron-sulfur</keyword>
<accession>B5EEV7</accession>
<protein>
    <recommendedName>
        <fullName evidence="4">4Fe-4S ferredoxin-type domain-containing protein</fullName>
    </recommendedName>
</protein>
<dbReference type="SUPFAM" id="SSF54862">
    <property type="entry name" value="4Fe-4S ferredoxins"/>
    <property type="match status" value="1"/>
</dbReference>
<dbReference type="PROSITE" id="PS51379">
    <property type="entry name" value="4FE4S_FER_2"/>
    <property type="match status" value="2"/>
</dbReference>
<dbReference type="STRING" id="404380.Gbem_0830"/>
<dbReference type="EMBL" id="CP001124">
    <property type="protein sequence ID" value="ACH37853.1"/>
    <property type="molecule type" value="Genomic_DNA"/>
</dbReference>
<proteinExistence type="predicted"/>
<dbReference type="InterPro" id="IPR017896">
    <property type="entry name" value="4Fe4S_Fe-S-bd"/>
</dbReference>
<name>B5EEV7_CITBB</name>
<dbReference type="GO" id="GO:0046872">
    <property type="term" value="F:metal ion binding"/>
    <property type="evidence" value="ECO:0007669"/>
    <property type="project" value="UniProtKB-KW"/>
</dbReference>
<keyword evidence="6" id="KW-1185">Reference proteome</keyword>
<gene>
    <name evidence="5" type="ordered locus">Gbem_0830</name>
</gene>
<organism evidence="5 6">
    <name type="scientific">Citrifermentans bemidjiense (strain ATCC BAA-1014 / DSM 16622 / JCM 12645 / Bem)</name>
    <name type="common">Geobacter bemidjiensis</name>
    <dbReference type="NCBI Taxonomy" id="404380"/>
    <lineage>
        <taxon>Bacteria</taxon>
        <taxon>Pseudomonadati</taxon>
        <taxon>Thermodesulfobacteriota</taxon>
        <taxon>Desulfuromonadia</taxon>
        <taxon>Geobacterales</taxon>
        <taxon>Geobacteraceae</taxon>
        <taxon>Citrifermentans</taxon>
    </lineage>
</organism>
<feature type="domain" description="4Fe-4S ferredoxin-type" evidence="4">
    <location>
        <begin position="321"/>
        <end position="350"/>
    </location>
</feature>
<evidence type="ECO:0000256" key="3">
    <source>
        <dbReference type="ARBA" id="ARBA00023014"/>
    </source>
</evidence>
<dbReference type="eggNOG" id="COG1145">
    <property type="taxonomic scope" value="Bacteria"/>
</dbReference>
<evidence type="ECO:0000256" key="1">
    <source>
        <dbReference type="ARBA" id="ARBA00022723"/>
    </source>
</evidence>
<dbReference type="Proteomes" id="UP000008825">
    <property type="component" value="Chromosome"/>
</dbReference>
<evidence type="ECO:0000313" key="5">
    <source>
        <dbReference type="EMBL" id="ACH37853.1"/>
    </source>
</evidence>
<dbReference type="GO" id="GO:0051536">
    <property type="term" value="F:iron-sulfur cluster binding"/>
    <property type="evidence" value="ECO:0007669"/>
    <property type="project" value="UniProtKB-KW"/>
</dbReference>
<dbReference type="InterPro" id="IPR017900">
    <property type="entry name" value="4Fe4S_Fe_S_CS"/>
</dbReference>
<dbReference type="Gene3D" id="3.30.70.20">
    <property type="match status" value="1"/>
</dbReference>
<reference evidence="5 6" key="1">
    <citation type="submission" date="2008-07" db="EMBL/GenBank/DDBJ databases">
        <title>Complete sequence of Geobacter bemidjiensis BEM.</title>
        <authorList>
            <consortium name="US DOE Joint Genome Institute"/>
            <person name="Lucas S."/>
            <person name="Copeland A."/>
            <person name="Lapidus A."/>
            <person name="Glavina del Rio T."/>
            <person name="Dalin E."/>
            <person name="Tice H."/>
            <person name="Bruce D."/>
            <person name="Goodwin L."/>
            <person name="Pitluck S."/>
            <person name="Kiss H."/>
            <person name="Brettin T."/>
            <person name="Detter J.C."/>
            <person name="Han C."/>
            <person name="Kuske C.R."/>
            <person name="Schmutz J."/>
            <person name="Larimer F."/>
            <person name="Land M."/>
            <person name="Hauser L."/>
            <person name="Kyrpides N."/>
            <person name="Lykidis A."/>
            <person name="Lovley D."/>
            <person name="Richardson P."/>
        </authorList>
    </citation>
    <scope>NUCLEOTIDE SEQUENCE [LARGE SCALE GENOMIC DNA]</scope>
    <source>
        <strain evidence="6">ATCC BAA-1014 / DSM 16622 / JCM 12645 / Bem</strain>
    </source>
</reference>
<dbReference type="AlphaFoldDB" id="B5EEV7"/>
<dbReference type="OrthoDB" id="5422255at2"/>
<dbReference type="RefSeq" id="WP_012529264.1">
    <property type="nucleotide sequence ID" value="NC_011146.1"/>
</dbReference>
<keyword evidence="1" id="KW-0479">Metal-binding</keyword>
<evidence type="ECO:0000259" key="4">
    <source>
        <dbReference type="PROSITE" id="PS51379"/>
    </source>
</evidence>
<dbReference type="KEGG" id="gbm:Gbem_0830"/>
<dbReference type="HOGENOM" id="CLU_043380_1_0_7"/>
<evidence type="ECO:0000256" key="2">
    <source>
        <dbReference type="ARBA" id="ARBA00023004"/>
    </source>
</evidence>
<dbReference type="PROSITE" id="PS00198">
    <property type="entry name" value="4FE4S_FER_1"/>
    <property type="match status" value="1"/>
</dbReference>
<dbReference type="Pfam" id="PF12838">
    <property type="entry name" value="Fer4_7"/>
    <property type="match status" value="1"/>
</dbReference>
<keyword evidence="2" id="KW-0408">Iron</keyword>
<evidence type="ECO:0000313" key="6">
    <source>
        <dbReference type="Proteomes" id="UP000008825"/>
    </source>
</evidence>
<feature type="domain" description="4Fe-4S ferredoxin-type" evidence="4">
    <location>
        <begin position="283"/>
        <end position="312"/>
    </location>
</feature>
<sequence length="435" mass="48687">MPHLNRHNAYSSLMERLNRFPQGAPPSELLTKILALLFTEKEAKLVGQLPMHPFSPAKAAEIWRVREVEAFRTLEDLAKRALLLDAEHDGEKLYVLPPPMAGFFEFSLMRVRADIDQAALSLLLYQYLNQEQEFISRLFIEGRTRIGRIMVGENEVPPAHITRVYNYERASEVIKEAKKIGVGTCYCRHKMQHLGRACAAPMETCMVFGPVADSLIRHGHARAIDSVKCLDLLQQAREHNLVQFGENVQGGLSFICNCCSCCCEALIAARKFCNVQPVHSTNFIAELTATECSGCGRCIDACPAEAVRLISANAPQHPWLRRCVQDSERCLGCGVCVRVCRSAAITLKPRAERVITPVDSAHRIVLMALEQGKLQHLIWDNRALVSHRAMAAIVGAILKLPPVKQALVRSQLGSHYLQGVIERHAERSSKTCYRY</sequence>